<evidence type="ECO:0000256" key="2">
    <source>
        <dbReference type="SAM" id="SignalP"/>
    </source>
</evidence>
<keyword evidence="2" id="KW-0732">Signal</keyword>
<evidence type="ECO:0000313" key="4">
    <source>
        <dbReference type="Proteomes" id="UP000053226"/>
    </source>
</evidence>
<feature type="non-terminal residue" evidence="3">
    <location>
        <position position="349"/>
    </location>
</feature>
<feature type="signal peptide" evidence="2">
    <location>
        <begin position="1"/>
        <end position="22"/>
    </location>
</feature>
<proteinExistence type="predicted"/>
<evidence type="ECO:0000256" key="1">
    <source>
        <dbReference type="SAM" id="Coils"/>
    </source>
</evidence>
<feature type="chain" id="PRO_5005864463" evidence="2">
    <location>
        <begin position="23"/>
        <end position="349"/>
    </location>
</feature>
<organism evidence="3 4">
    <name type="scientific">Moellerella wisconsensis ATCC 35017</name>
    <dbReference type="NCBI Taxonomy" id="1354267"/>
    <lineage>
        <taxon>Bacteria</taxon>
        <taxon>Pseudomonadati</taxon>
        <taxon>Pseudomonadota</taxon>
        <taxon>Gammaproteobacteria</taxon>
        <taxon>Enterobacterales</taxon>
        <taxon>Morganellaceae</taxon>
        <taxon>Moellerella</taxon>
    </lineage>
</organism>
<feature type="coiled-coil region" evidence="1">
    <location>
        <begin position="252"/>
        <end position="322"/>
    </location>
</feature>
<comment type="caution">
    <text evidence="3">The sequence shown here is derived from an EMBL/GenBank/DDBJ whole genome shotgun (WGS) entry which is preliminary data.</text>
</comment>
<dbReference type="AlphaFoldDB" id="A0A0N0Z8B8"/>
<dbReference type="RefSeq" id="WP_147638165.1">
    <property type="nucleotide sequence ID" value="NZ_CAWMUS010000014.1"/>
</dbReference>
<dbReference type="Proteomes" id="UP000053226">
    <property type="component" value="Unassembled WGS sequence"/>
</dbReference>
<keyword evidence="1" id="KW-0175">Coiled coil</keyword>
<name>A0A0N0Z8B8_9GAMM</name>
<reference evidence="3 4" key="1">
    <citation type="submission" date="2015-07" db="EMBL/GenBank/DDBJ databases">
        <title>ATOL: Assembling a taxonomically balanced genome-scale reconstruction of the evolutionary history of the Enterobacteriaceae.</title>
        <authorList>
            <person name="Plunkett G.III."/>
            <person name="Neeno-Eckwall E.C."/>
            <person name="Glasner J.D."/>
            <person name="Perna N.T."/>
        </authorList>
    </citation>
    <scope>NUCLEOTIDE SEQUENCE [LARGE SCALE GENOMIC DNA]</scope>
    <source>
        <strain evidence="3 4">ATCC 35017</strain>
    </source>
</reference>
<protein>
    <submittedName>
        <fullName evidence="3">Peptidylprolyl isomerase</fullName>
    </submittedName>
</protein>
<evidence type="ECO:0000313" key="3">
    <source>
        <dbReference type="EMBL" id="KPD03287.1"/>
    </source>
</evidence>
<accession>A0A0N0Z8B8</accession>
<keyword evidence="4" id="KW-1185">Reference proteome</keyword>
<sequence length="349" mass="39363">MRINLRLCISLAIISLASNVQAEEFNSVINDFDAYLQLEKHNEVKQVPIETRSYDELFSQLPKEAGKKNKPSKLINKKTNTAEAKSGVRYNKDTEQKAVAKNIGNTIADKPLSSAEQKRENKSEYNIADFSKSKKADVTDAIAPANYLTSVSALFIPSQWSSDYLLRDYGKYNVVYNPLSLFTSLSSVTLPTPSQKMTAKQRENIMQIIDQQRFSTLFNFGVAQGVGQLIWYQNLLTDKELVNKLSARYQTIDELKKQLLLKSAEIEKIKLLLSESNEKINQLEVQLTKVAKSDTPETEQKIKALTEQLALATKNNAIKESELAALVQENQQIKYKQTEITKTLTDKAA</sequence>
<dbReference type="EMBL" id="LGAA01000014">
    <property type="protein sequence ID" value="KPD03287.1"/>
    <property type="molecule type" value="Genomic_DNA"/>
</dbReference>
<dbReference type="GO" id="GO:0016853">
    <property type="term" value="F:isomerase activity"/>
    <property type="evidence" value="ECO:0007669"/>
    <property type="project" value="UniProtKB-KW"/>
</dbReference>
<dbReference type="OrthoDB" id="6455601at2"/>
<keyword evidence="3" id="KW-0413">Isomerase</keyword>
<gene>
    <name evidence="3" type="ORF">M992_1420</name>
</gene>